<dbReference type="InterPro" id="IPR038576">
    <property type="entry name" value="Methyltransf_Zn-bd_dom_put_sf"/>
</dbReference>
<gene>
    <name evidence="3" type="ORF">D0Q02_25845</name>
</gene>
<keyword evidence="4" id="KW-1185">Reference proteome</keyword>
<keyword evidence="3" id="KW-0489">Methyltransferase</keyword>
<dbReference type="EMBL" id="QVFU01000045">
    <property type="protein sequence ID" value="RFS43762.1"/>
    <property type="molecule type" value="Genomic_DNA"/>
</dbReference>
<evidence type="ECO:0000313" key="3">
    <source>
        <dbReference type="EMBL" id="RFS43762.1"/>
    </source>
</evidence>
<dbReference type="GO" id="GO:0032259">
    <property type="term" value="P:methylation"/>
    <property type="evidence" value="ECO:0007669"/>
    <property type="project" value="UniProtKB-KW"/>
</dbReference>
<dbReference type="Pfam" id="PF13489">
    <property type="entry name" value="Methyltransf_23"/>
    <property type="match status" value="1"/>
</dbReference>
<proteinExistence type="predicted"/>
<dbReference type="Gene3D" id="3.40.50.720">
    <property type="entry name" value="NAD(P)-binding Rossmann-like Domain"/>
    <property type="match status" value="1"/>
</dbReference>
<dbReference type="CDD" id="cd02440">
    <property type="entry name" value="AdoMet_MTases"/>
    <property type="match status" value="1"/>
</dbReference>
<dbReference type="GO" id="GO:0008168">
    <property type="term" value="F:methyltransferase activity"/>
    <property type="evidence" value="ECO:0007669"/>
    <property type="project" value="UniProtKB-KW"/>
</dbReference>
<evidence type="ECO:0000259" key="2">
    <source>
        <dbReference type="Pfam" id="PF08484"/>
    </source>
</evidence>
<reference evidence="3 4" key="1">
    <citation type="submission" date="2018-08" db="EMBL/GenBank/DDBJ databases">
        <title>Verrucosispora craniellae sp. nov., isolated from a marine sponge in the South China Sea.</title>
        <authorList>
            <person name="Li L."/>
            <person name="Lin H.W."/>
        </authorList>
    </citation>
    <scope>NUCLEOTIDE SEQUENCE [LARGE SCALE GENOMIC DNA]</scope>
    <source>
        <strain evidence="3 4">LHW63014</strain>
    </source>
</reference>
<accession>A0A372FSJ3</accession>
<dbReference type="RefSeq" id="WP_117230608.1">
    <property type="nucleotide sequence ID" value="NZ_CP061725.1"/>
</dbReference>
<protein>
    <submittedName>
        <fullName evidence="3">Class I SAM-dependent methyltransferase</fullName>
    </submittedName>
</protein>
<sequence length="402" mass="44193">MPCRACGDAVTQFLDLGRQPLSDAFRSPDDVSDEFWLHLKAVVCHGCHVVQLADPVPVERMFHEEYPFRTSSSRRMSSHFAATAERLVAGLAAPDPFVVEIGSNDGTMLATIADRGIRHLGIDPAANMVGEALARKVNARAEWFDAVTADRVRDEFGPADVVYAANTMCHIPDLPGVFTGLETLLADDGIVVFEDPYLGDVLRLGSFDQIYDEHFYLFSATSVARIAELHGFALVDVEHLEVHGGELRYTLARDGRTPSPAVGALIAQEGRERTHELPRLAAFAAEVADRRDRLRDVLDGERAAGRSVAGYAATAKSATVLNYCGIGPELLPVVYDTTPEKQGRLTPGSHIPVEPFPQDLADYPDTFLLFAWNHAEEILAKEQQFVDRGGRWIRYVPDVRLG</sequence>
<dbReference type="Gene3D" id="6.10.250.3100">
    <property type="match status" value="1"/>
</dbReference>
<comment type="caution">
    <text evidence="3">The sequence shown here is derived from an EMBL/GenBank/DDBJ whole genome shotgun (WGS) entry which is preliminary data.</text>
</comment>
<dbReference type="Pfam" id="PF08421">
    <property type="entry name" value="Methyltransf_13"/>
    <property type="match status" value="1"/>
</dbReference>
<dbReference type="InterPro" id="IPR013691">
    <property type="entry name" value="MeTrfase_14"/>
</dbReference>
<dbReference type="Gene3D" id="3.40.50.150">
    <property type="entry name" value="Vaccinia Virus protein VP39"/>
    <property type="match status" value="1"/>
</dbReference>
<keyword evidence="3" id="KW-0808">Transferase</keyword>
<evidence type="ECO:0000313" key="4">
    <source>
        <dbReference type="Proteomes" id="UP000262621"/>
    </source>
</evidence>
<dbReference type="InterPro" id="IPR029063">
    <property type="entry name" value="SAM-dependent_MTases_sf"/>
</dbReference>
<feature type="domain" description="Methyltransferase putative zinc binding" evidence="1">
    <location>
        <begin position="3"/>
        <end position="62"/>
    </location>
</feature>
<name>A0A372FSJ3_9ACTN</name>
<dbReference type="Proteomes" id="UP000262621">
    <property type="component" value="Unassembled WGS sequence"/>
</dbReference>
<dbReference type="PANTHER" id="PTHR43861:SF5">
    <property type="entry name" value="BLL5978 PROTEIN"/>
    <property type="match status" value="1"/>
</dbReference>
<dbReference type="Pfam" id="PF08484">
    <property type="entry name" value="Methyltransf_14"/>
    <property type="match status" value="1"/>
</dbReference>
<dbReference type="PANTHER" id="PTHR43861">
    <property type="entry name" value="TRANS-ACONITATE 2-METHYLTRANSFERASE-RELATED"/>
    <property type="match status" value="1"/>
</dbReference>
<dbReference type="Gene3D" id="6.20.50.110">
    <property type="entry name" value="Methyltransferase, zinc-binding domain"/>
    <property type="match status" value="1"/>
</dbReference>
<dbReference type="SUPFAM" id="SSF53335">
    <property type="entry name" value="S-adenosyl-L-methionine-dependent methyltransferases"/>
    <property type="match status" value="1"/>
</dbReference>
<feature type="domain" description="C-methyltransferase" evidence="2">
    <location>
        <begin position="242"/>
        <end position="397"/>
    </location>
</feature>
<dbReference type="InterPro" id="IPR013630">
    <property type="entry name" value="Methyltransf_Zn-bd_dom_put"/>
</dbReference>
<dbReference type="AlphaFoldDB" id="A0A372FSJ3"/>
<evidence type="ECO:0000259" key="1">
    <source>
        <dbReference type="Pfam" id="PF08421"/>
    </source>
</evidence>
<organism evidence="3 4">
    <name type="scientific">Micromonospora craniellae</name>
    <dbReference type="NCBI Taxonomy" id="2294034"/>
    <lineage>
        <taxon>Bacteria</taxon>
        <taxon>Bacillati</taxon>
        <taxon>Actinomycetota</taxon>
        <taxon>Actinomycetes</taxon>
        <taxon>Micromonosporales</taxon>
        <taxon>Micromonosporaceae</taxon>
        <taxon>Micromonospora</taxon>
    </lineage>
</organism>
<dbReference type="OrthoDB" id="9815644at2"/>